<feature type="coiled-coil region" evidence="1">
    <location>
        <begin position="199"/>
        <end position="235"/>
    </location>
</feature>
<proteinExistence type="predicted"/>
<dbReference type="EMBL" id="JAVHJL010000008">
    <property type="protein sequence ID" value="KAK6498521.1"/>
    <property type="molecule type" value="Genomic_DNA"/>
</dbReference>
<evidence type="ECO:0000313" key="3">
    <source>
        <dbReference type="Proteomes" id="UP001370758"/>
    </source>
</evidence>
<evidence type="ECO:0000256" key="1">
    <source>
        <dbReference type="SAM" id="Coils"/>
    </source>
</evidence>
<name>A0AAV9VXB7_9PEZI</name>
<protein>
    <submittedName>
        <fullName evidence="2">Uncharacterized protein</fullName>
    </submittedName>
</protein>
<reference evidence="2 3" key="1">
    <citation type="submission" date="2023-08" db="EMBL/GenBank/DDBJ databases">
        <authorList>
            <person name="Palmer J.M."/>
        </authorList>
    </citation>
    <scope>NUCLEOTIDE SEQUENCE [LARGE SCALE GENOMIC DNA]</scope>
    <source>
        <strain evidence="2 3">TWF481</strain>
    </source>
</reference>
<keyword evidence="1" id="KW-0175">Coiled coil</keyword>
<evidence type="ECO:0000313" key="2">
    <source>
        <dbReference type="EMBL" id="KAK6498521.1"/>
    </source>
</evidence>
<comment type="caution">
    <text evidence="2">The sequence shown here is derived from an EMBL/GenBank/DDBJ whole genome shotgun (WGS) entry which is preliminary data.</text>
</comment>
<dbReference type="Proteomes" id="UP001370758">
    <property type="component" value="Unassembled WGS sequence"/>
</dbReference>
<sequence length="280" mass="30479">MKVSLDKLVAAAPAPVAPVVPTPVFAPAPVSAANPALAHPCPTLYAASRGLPRPATHPCPTLVAAFVSRPLPAPRTPIGTGLPVASGLAAVPSAMEIKAVRVPNQKADLLREEQERANRKMQQEAAREAMWNHMAITQFAPVKRTRFTMKPASFWVNLTPMHLVKVKSGDKVTKGAFAPESKSRGIPAGQNWFNRNSEAWQLQQEIAAMKRALEAKKAEQARKEKENEAKVAMALDNLSALAKRPPTFVERAIKAFKPFVPLAKVVVPFMAYMTMEMLQK</sequence>
<gene>
    <name evidence="2" type="ORF">TWF481_011109</name>
</gene>
<keyword evidence="3" id="KW-1185">Reference proteome</keyword>
<organism evidence="2 3">
    <name type="scientific">Arthrobotrys musiformis</name>
    <dbReference type="NCBI Taxonomy" id="47236"/>
    <lineage>
        <taxon>Eukaryota</taxon>
        <taxon>Fungi</taxon>
        <taxon>Dikarya</taxon>
        <taxon>Ascomycota</taxon>
        <taxon>Pezizomycotina</taxon>
        <taxon>Orbiliomycetes</taxon>
        <taxon>Orbiliales</taxon>
        <taxon>Orbiliaceae</taxon>
        <taxon>Arthrobotrys</taxon>
    </lineage>
</organism>
<accession>A0AAV9VXB7</accession>
<dbReference type="AlphaFoldDB" id="A0AAV9VXB7"/>